<evidence type="ECO:0000313" key="1">
    <source>
        <dbReference type="EMBL" id="QAY60541.1"/>
    </source>
</evidence>
<proteinExistence type="predicted"/>
<name>A0A4V0YDF6_9MICO</name>
<protein>
    <submittedName>
        <fullName evidence="1">Uncharacterized protein</fullName>
    </submittedName>
</protein>
<dbReference type="AlphaFoldDB" id="A0A4V0YDF6"/>
<organism evidence="1 2">
    <name type="scientific">Microbacterium protaetiae</name>
    <dbReference type="NCBI Taxonomy" id="2509458"/>
    <lineage>
        <taxon>Bacteria</taxon>
        <taxon>Bacillati</taxon>
        <taxon>Actinomycetota</taxon>
        <taxon>Actinomycetes</taxon>
        <taxon>Micrococcales</taxon>
        <taxon>Microbacteriaceae</taxon>
        <taxon>Microbacterium</taxon>
    </lineage>
</organism>
<dbReference type="Proteomes" id="UP000293995">
    <property type="component" value="Chromosome"/>
</dbReference>
<accession>A0A4V0YDF6</accession>
<reference evidence="1 2" key="1">
    <citation type="submission" date="2019-01" db="EMBL/GenBank/DDBJ databases">
        <title>Genome sequencing of strain DFW100M-13.</title>
        <authorList>
            <person name="Heo J."/>
            <person name="Kim S.-J."/>
            <person name="Kim J.-S."/>
            <person name="Hong S.-B."/>
            <person name="Kwon S.-W."/>
        </authorList>
    </citation>
    <scope>NUCLEOTIDE SEQUENCE [LARGE SCALE GENOMIC DNA]</scope>
    <source>
        <strain evidence="1 2">DFW100M-13</strain>
    </source>
</reference>
<sequence>MPQLASRPEDEVRHALDVLAAADLATIERVMSSPGTDVPAEFFVAVRDTLVHRRATDVLASAMGSLATAVDPATARAVQATENVWRQIDTEFGLLSSSEVGGLLGARGANRTYAADLRKRGELLGAQRKNAYVYPGFQFDHNAGAVRPWVTRLLELADEQKRSAADVVMWMMAPTTYFDGDRPVDHVGDTERLLSVASRSWGIVW</sequence>
<evidence type="ECO:0000313" key="2">
    <source>
        <dbReference type="Proteomes" id="UP000293995"/>
    </source>
</evidence>
<dbReference type="OrthoDB" id="4726228at2"/>
<dbReference type="KEGG" id="mprt:ET475_11435"/>
<gene>
    <name evidence="1" type="ORF">ET475_11435</name>
</gene>
<dbReference type="EMBL" id="CP035494">
    <property type="protein sequence ID" value="QAY60541.1"/>
    <property type="molecule type" value="Genomic_DNA"/>
</dbReference>
<keyword evidence="2" id="KW-1185">Reference proteome</keyword>